<dbReference type="SMART" id="SM00387">
    <property type="entry name" value="HATPase_c"/>
    <property type="match status" value="1"/>
</dbReference>
<evidence type="ECO:0000259" key="11">
    <source>
        <dbReference type="PROSITE" id="PS50109"/>
    </source>
</evidence>
<dbReference type="SMART" id="SM00138">
    <property type="entry name" value="MeTrc"/>
    <property type="match status" value="1"/>
</dbReference>
<feature type="coiled-coil region" evidence="9">
    <location>
        <begin position="636"/>
        <end position="779"/>
    </location>
</feature>
<feature type="region of interest" description="Disordered" evidence="10">
    <location>
        <begin position="471"/>
        <end position="494"/>
    </location>
</feature>
<dbReference type="InterPro" id="IPR000673">
    <property type="entry name" value="Sig_transdc_resp-reg_Me-estase"/>
</dbReference>
<dbReference type="NCBIfam" id="TIGR00229">
    <property type="entry name" value="sensory_box"/>
    <property type="match status" value="1"/>
</dbReference>
<comment type="catalytic activity">
    <reaction evidence="2">
        <text>L-glutamyl-[protein] + S-adenosyl-L-methionine = [protein]-L-glutamate 5-O-methyl ester + S-adenosyl-L-homocysteine</text>
        <dbReference type="Rhea" id="RHEA:24452"/>
        <dbReference type="Rhea" id="RHEA-COMP:10208"/>
        <dbReference type="Rhea" id="RHEA-COMP:10311"/>
        <dbReference type="ChEBI" id="CHEBI:29973"/>
        <dbReference type="ChEBI" id="CHEBI:57856"/>
        <dbReference type="ChEBI" id="CHEBI:59789"/>
        <dbReference type="ChEBI" id="CHEBI:82795"/>
        <dbReference type="EC" id="2.1.1.80"/>
    </reaction>
</comment>
<dbReference type="GO" id="GO:0008983">
    <property type="term" value="F:protein-glutamate O-methyltransferase activity"/>
    <property type="evidence" value="ECO:0007669"/>
    <property type="project" value="UniProtKB-EC"/>
</dbReference>
<dbReference type="PANTHER" id="PTHR24422:SF10">
    <property type="entry name" value="CHEMOTAXIS PROTEIN METHYLTRANSFERASE 2"/>
    <property type="match status" value="1"/>
</dbReference>
<dbReference type="SUPFAM" id="SSF55874">
    <property type="entry name" value="ATPase domain of HSP90 chaperone/DNA topoisomerase II/histidine kinase"/>
    <property type="match status" value="1"/>
</dbReference>
<keyword evidence="9" id="KW-0175">Coiled coil</keyword>
<dbReference type="InterPro" id="IPR035909">
    <property type="entry name" value="CheB_C"/>
</dbReference>
<dbReference type="Gene3D" id="1.10.155.10">
    <property type="entry name" value="Chemotaxis receptor methyltransferase CheR, N-terminal domain"/>
    <property type="match status" value="1"/>
</dbReference>
<dbReference type="InterPro" id="IPR050903">
    <property type="entry name" value="Bact_Chemotaxis_MeTrfase"/>
</dbReference>
<dbReference type="SUPFAM" id="SSF52738">
    <property type="entry name" value="Methylesterase CheB, C-terminal domain"/>
    <property type="match status" value="1"/>
</dbReference>
<dbReference type="InterPro" id="IPR022642">
    <property type="entry name" value="CheR_C"/>
</dbReference>
<evidence type="ECO:0000256" key="5">
    <source>
        <dbReference type="ARBA" id="ARBA00022679"/>
    </source>
</evidence>
<dbReference type="FunFam" id="3.30.565.10:FF:000006">
    <property type="entry name" value="Sensor histidine kinase WalK"/>
    <property type="match status" value="1"/>
</dbReference>
<dbReference type="InterPro" id="IPR035965">
    <property type="entry name" value="PAS-like_dom_sf"/>
</dbReference>
<dbReference type="InterPro" id="IPR013767">
    <property type="entry name" value="PAS_fold"/>
</dbReference>
<dbReference type="GO" id="GO:0032259">
    <property type="term" value="P:methylation"/>
    <property type="evidence" value="ECO:0007669"/>
    <property type="project" value="UniProtKB-KW"/>
</dbReference>
<protein>
    <submittedName>
        <fullName evidence="15">Uncharacterized protein</fullName>
    </submittedName>
</protein>
<dbReference type="InterPro" id="IPR003594">
    <property type="entry name" value="HATPase_dom"/>
</dbReference>
<keyword evidence="5" id="KW-0808">Transferase</keyword>
<feature type="domain" description="CheR-type methyltransferase" evidence="14">
    <location>
        <begin position="200"/>
        <end position="466"/>
    </location>
</feature>
<dbReference type="SUPFAM" id="SSF47384">
    <property type="entry name" value="Homodimeric domain of signal transducing histidine kinase"/>
    <property type="match status" value="1"/>
</dbReference>
<dbReference type="InterPro" id="IPR036890">
    <property type="entry name" value="HATPase_C_sf"/>
</dbReference>
<feature type="active site" evidence="8">
    <location>
        <position position="43"/>
    </location>
</feature>
<feature type="active site" evidence="8">
    <location>
        <position position="134"/>
    </location>
</feature>
<evidence type="ECO:0000313" key="15">
    <source>
        <dbReference type="EMBL" id="KYF78798.1"/>
    </source>
</evidence>
<keyword evidence="7" id="KW-0418">Kinase</keyword>
<dbReference type="InterPro" id="IPR000014">
    <property type="entry name" value="PAS"/>
</dbReference>
<evidence type="ECO:0000256" key="3">
    <source>
        <dbReference type="ARBA" id="ARBA00022553"/>
    </source>
</evidence>
<evidence type="ECO:0000259" key="12">
    <source>
        <dbReference type="PROSITE" id="PS50112"/>
    </source>
</evidence>
<dbReference type="GO" id="GO:0006935">
    <property type="term" value="P:chemotaxis"/>
    <property type="evidence" value="ECO:0007669"/>
    <property type="project" value="UniProtKB-UniRule"/>
</dbReference>
<dbReference type="InterPro" id="IPR000780">
    <property type="entry name" value="CheR_MeTrfase"/>
</dbReference>
<dbReference type="InterPro" id="IPR036097">
    <property type="entry name" value="HisK_dim/P_sf"/>
</dbReference>
<comment type="caution">
    <text evidence="15">The sequence shown here is derived from an EMBL/GenBank/DDBJ whole genome shotgun (WGS) entry which is preliminary data.</text>
</comment>
<feature type="active site" evidence="8">
    <location>
        <position position="16"/>
    </location>
</feature>
<name>A0A150RGE6_SORCE</name>
<keyword evidence="3" id="KW-0597">Phosphoprotein</keyword>
<gene>
    <name evidence="15" type="ORF">BE17_22195</name>
</gene>
<dbReference type="Gene3D" id="1.10.287.1490">
    <property type="match status" value="1"/>
</dbReference>
<dbReference type="Pfam" id="PF01739">
    <property type="entry name" value="CheR"/>
    <property type="match status" value="1"/>
</dbReference>
<evidence type="ECO:0000256" key="1">
    <source>
        <dbReference type="ARBA" id="ARBA00000085"/>
    </source>
</evidence>
<evidence type="ECO:0000256" key="6">
    <source>
        <dbReference type="ARBA" id="ARBA00022691"/>
    </source>
</evidence>
<dbReference type="GO" id="GO:0005737">
    <property type="term" value="C:cytoplasm"/>
    <property type="evidence" value="ECO:0007669"/>
    <property type="project" value="InterPro"/>
</dbReference>
<comment type="catalytic activity">
    <reaction evidence="1">
        <text>ATP + protein L-histidine = ADP + protein N-phospho-L-histidine.</text>
        <dbReference type="EC" id="2.7.13.3"/>
    </reaction>
</comment>
<dbReference type="SMART" id="SM00388">
    <property type="entry name" value="HisKA"/>
    <property type="match status" value="1"/>
</dbReference>
<dbReference type="PROSITE" id="PS50109">
    <property type="entry name" value="HIS_KIN"/>
    <property type="match status" value="1"/>
</dbReference>
<evidence type="ECO:0000256" key="2">
    <source>
        <dbReference type="ARBA" id="ARBA00001541"/>
    </source>
</evidence>
<feature type="domain" description="Histidine kinase" evidence="11">
    <location>
        <begin position="911"/>
        <end position="1131"/>
    </location>
</feature>
<dbReference type="PANTHER" id="PTHR24422">
    <property type="entry name" value="CHEMOTAXIS PROTEIN METHYLTRANSFERASE"/>
    <property type="match status" value="1"/>
</dbReference>
<dbReference type="GO" id="GO:0000155">
    <property type="term" value="F:phosphorelay sensor kinase activity"/>
    <property type="evidence" value="ECO:0007669"/>
    <property type="project" value="InterPro"/>
</dbReference>
<proteinExistence type="predicted"/>
<dbReference type="GO" id="GO:0006355">
    <property type="term" value="P:regulation of DNA-templated transcription"/>
    <property type="evidence" value="ECO:0007669"/>
    <property type="project" value="InterPro"/>
</dbReference>
<dbReference type="Pfam" id="PF02518">
    <property type="entry name" value="HATPase_c"/>
    <property type="match status" value="1"/>
</dbReference>
<reference evidence="15 16" key="1">
    <citation type="submission" date="2014-02" db="EMBL/GenBank/DDBJ databases">
        <title>The small core and large imbalanced accessory genome model reveals a collaborative survival strategy of Sorangium cellulosum strains in nature.</title>
        <authorList>
            <person name="Han K."/>
            <person name="Peng R."/>
            <person name="Blom J."/>
            <person name="Li Y.-Z."/>
        </authorList>
    </citation>
    <scope>NUCLEOTIDE SEQUENCE [LARGE SCALE GENOMIC DNA]</scope>
    <source>
        <strain evidence="15 16">So0011-07</strain>
    </source>
</reference>
<dbReference type="InterPro" id="IPR029063">
    <property type="entry name" value="SAM-dependent_MTases_sf"/>
</dbReference>
<dbReference type="Gene3D" id="3.30.565.10">
    <property type="entry name" value="Histidine kinase-like ATPase, C-terminal domain"/>
    <property type="match status" value="1"/>
</dbReference>
<dbReference type="Pfam" id="PF00989">
    <property type="entry name" value="PAS"/>
    <property type="match status" value="1"/>
</dbReference>
<evidence type="ECO:0000256" key="8">
    <source>
        <dbReference type="PROSITE-ProRule" id="PRU00050"/>
    </source>
</evidence>
<dbReference type="CDD" id="cd00082">
    <property type="entry name" value="HisKA"/>
    <property type="match status" value="1"/>
</dbReference>
<evidence type="ECO:0000259" key="13">
    <source>
        <dbReference type="PROSITE" id="PS50122"/>
    </source>
</evidence>
<dbReference type="InterPro" id="IPR003661">
    <property type="entry name" value="HisK_dim/P_dom"/>
</dbReference>
<dbReference type="InterPro" id="IPR005467">
    <property type="entry name" value="His_kinase_dom"/>
</dbReference>
<evidence type="ECO:0000256" key="4">
    <source>
        <dbReference type="ARBA" id="ARBA00022603"/>
    </source>
</evidence>
<evidence type="ECO:0000256" key="10">
    <source>
        <dbReference type="SAM" id="MobiDB-lite"/>
    </source>
</evidence>
<feature type="domain" description="CheB-type methylesterase" evidence="13">
    <location>
        <begin position="5"/>
        <end position="165"/>
    </location>
</feature>
<dbReference type="Gene3D" id="1.10.287.130">
    <property type="match status" value="1"/>
</dbReference>
<dbReference type="Gene3D" id="3.30.450.20">
    <property type="entry name" value="PAS domain"/>
    <property type="match status" value="2"/>
</dbReference>
<keyword evidence="8" id="KW-0378">Hydrolase</keyword>
<dbReference type="SUPFAM" id="SSF47757">
    <property type="entry name" value="Chemotaxis receptor methyltransferase CheR, N-terminal domain"/>
    <property type="match status" value="1"/>
</dbReference>
<sequence>MTEAPSRSQLVVIGCSAGGIEALCTLVATLRAPFPSPVVIAQHLDPRRESHLGEVLRRRSELPVRSVASASPLEDGVIYVVPAGRDVEITDHELRLLPENGARPKPSIDTLFRTAAEVFGDHLIAVVLTGNGSDGSVGARHVKKCGGTVVIENPDTAKFRGMPESLAPTTIDIVADLERIGGILGDLLSGSYVEPPPDEDSRLQALLDLVRERSGIDFKKYKQATILRRLRRRMAATGTETIDDYVRHLANHPEEHQRLVTSFLIKVTEFMRDPDLFEHLQKVILPALVAHARTDNKSLRIWSAGCATGEEAYSLAILVSELLGDELESFNIRIFSTDLDSEAVAFARRGIYGPSAVEDLPPDLLERYFVAVDGQYQVKKRIRSLTVFGEHDLGQRAPFPHLDLVLCRNVLIYFTSELQRRTLHLFAFSLREGGYLVLGKAETTSPLSEYFVPDDIHHKSYLRRGERILVPPSAVAPPPPPRRSPRGKTPMPPLRAGAKELPRARMSTDALLSIFRLGIVLVDSRYDILEINFAARRLLGIHGTALGQDLVHLAQAVPNRKLLEAIDAAFRGETSEPLDVAIELTPAGEPSFIQITCYGPRPEIDPGKVEAVLIVVEDITEVVQRRKANQEGAGREEQLQVDVAAAKAARERAEERFAAERDQLRRENEALAAALSRLEAARAQDQETIQRMAEQNRRLLRANEELTEAHEQLRGVNEELMVSTEEAQAAMEEVETLNEEFQATNEELETVNEELQATIEELNTTNADLEARSHEIQELAAPIEAERARLSAILSSMADALLVVDGAGRPLLTNDAYDAMFGADRLAMNDEKGRPLLRQDTPEQRGARGERFQMEFTVPGPDGATRHFEATGHPIGESGAPARDAAERGVIVIRDITERSIRKLQDRFMAMASHELRTPLVPLRGYLDMLISLLPADGDPRLRRFSSLARNQAERLDRLVGDLVSATRIQTGKFELKIAQVELVPLITHAAESAQTFAPTPKIHLDLSSVAAEPMVVKGDSARLEQVLMNLLGNAFRHAEGSARVDVRLRRADGAAEIDVEDHGPGIPADDVPHVFSSFYQVERPQNAASGGMGLGLFICREIVKAHGGQISVRSVEAQGATFTIRLPLTSNREAHD</sequence>
<dbReference type="SUPFAM" id="SSF55785">
    <property type="entry name" value="PYP-like sensor domain (PAS domain)"/>
    <property type="match status" value="1"/>
</dbReference>
<accession>A0A150RGE6</accession>
<evidence type="ECO:0000256" key="9">
    <source>
        <dbReference type="SAM" id="Coils"/>
    </source>
</evidence>
<dbReference type="Pfam" id="PF01339">
    <property type="entry name" value="CheB_methylest"/>
    <property type="match status" value="1"/>
</dbReference>
<dbReference type="InterPro" id="IPR036804">
    <property type="entry name" value="CheR_N_sf"/>
</dbReference>
<dbReference type="PROSITE" id="PS50123">
    <property type="entry name" value="CHER"/>
    <property type="match status" value="1"/>
</dbReference>
<dbReference type="PRINTS" id="PR00996">
    <property type="entry name" value="CHERMTFRASE"/>
</dbReference>
<evidence type="ECO:0000259" key="14">
    <source>
        <dbReference type="PROSITE" id="PS50123"/>
    </source>
</evidence>
<dbReference type="InterPro" id="IPR022641">
    <property type="entry name" value="CheR_N"/>
</dbReference>
<keyword evidence="6" id="KW-0949">S-adenosyl-L-methionine</keyword>
<dbReference type="Pfam" id="PF13426">
    <property type="entry name" value="PAS_9"/>
    <property type="match status" value="1"/>
</dbReference>
<dbReference type="Gene3D" id="3.40.50.150">
    <property type="entry name" value="Vaccinia Virus protein VP39"/>
    <property type="match status" value="1"/>
</dbReference>
<keyword evidence="8" id="KW-0145">Chemotaxis</keyword>
<dbReference type="GO" id="GO:0008984">
    <property type="term" value="F:protein-glutamate methylesterase activity"/>
    <property type="evidence" value="ECO:0007669"/>
    <property type="project" value="InterPro"/>
</dbReference>
<evidence type="ECO:0000313" key="16">
    <source>
        <dbReference type="Proteomes" id="UP000075635"/>
    </source>
</evidence>
<dbReference type="Pfam" id="PF03705">
    <property type="entry name" value="CheR_N"/>
    <property type="match status" value="1"/>
</dbReference>
<dbReference type="SUPFAM" id="SSF53335">
    <property type="entry name" value="S-adenosyl-L-methionine-dependent methyltransferases"/>
    <property type="match status" value="1"/>
</dbReference>
<dbReference type="GO" id="GO:0000156">
    <property type="term" value="F:phosphorelay response regulator activity"/>
    <property type="evidence" value="ECO:0007669"/>
    <property type="project" value="InterPro"/>
</dbReference>
<dbReference type="Pfam" id="PF00512">
    <property type="entry name" value="HisKA"/>
    <property type="match status" value="1"/>
</dbReference>
<feature type="domain" description="PAS" evidence="12">
    <location>
        <begin position="786"/>
        <end position="822"/>
    </location>
</feature>
<dbReference type="Proteomes" id="UP000075635">
    <property type="component" value="Unassembled WGS sequence"/>
</dbReference>
<evidence type="ECO:0000256" key="7">
    <source>
        <dbReference type="ARBA" id="ARBA00022777"/>
    </source>
</evidence>
<organism evidence="15 16">
    <name type="scientific">Sorangium cellulosum</name>
    <name type="common">Polyangium cellulosum</name>
    <dbReference type="NCBI Taxonomy" id="56"/>
    <lineage>
        <taxon>Bacteria</taxon>
        <taxon>Pseudomonadati</taxon>
        <taxon>Myxococcota</taxon>
        <taxon>Polyangia</taxon>
        <taxon>Polyangiales</taxon>
        <taxon>Polyangiaceae</taxon>
        <taxon>Sorangium</taxon>
    </lineage>
</organism>
<dbReference type="PROSITE" id="PS50122">
    <property type="entry name" value="CHEB"/>
    <property type="match status" value="1"/>
</dbReference>
<dbReference type="PROSITE" id="PS50112">
    <property type="entry name" value="PAS"/>
    <property type="match status" value="1"/>
</dbReference>
<dbReference type="CDD" id="cd16433">
    <property type="entry name" value="CheB"/>
    <property type="match status" value="1"/>
</dbReference>
<dbReference type="Gene3D" id="3.40.50.180">
    <property type="entry name" value="Methylesterase CheB, C-terminal domain"/>
    <property type="match status" value="1"/>
</dbReference>
<dbReference type="EMBL" id="JEMB01002735">
    <property type="protein sequence ID" value="KYF78798.1"/>
    <property type="molecule type" value="Genomic_DNA"/>
</dbReference>
<dbReference type="AlphaFoldDB" id="A0A150RGE6"/>
<dbReference type="CDD" id="cd00075">
    <property type="entry name" value="HATPase"/>
    <property type="match status" value="1"/>
</dbReference>
<keyword evidence="4" id="KW-0489">Methyltransferase</keyword>